<dbReference type="InterPro" id="IPR051533">
    <property type="entry name" value="WaaL-like"/>
</dbReference>
<keyword evidence="3 5" id="KW-1133">Transmembrane helix</keyword>
<feature type="transmembrane region" description="Helical" evidence="5">
    <location>
        <begin position="434"/>
        <end position="451"/>
    </location>
</feature>
<keyword evidence="2 5" id="KW-0812">Transmembrane</keyword>
<dbReference type="PANTHER" id="PTHR37422">
    <property type="entry name" value="TEICHURONIC ACID BIOSYNTHESIS PROTEIN TUAE"/>
    <property type="match status" value="1"/>
</dbReference>
<organism evidence="7 8">
    <name type="scientific">Altererythrobacter arenosus</name>
    <dbReference type="NCBI Taxonomy" id="3032592"/>
    <lineage>
        <taxon>Bacteria</taxon>
        <taxon>Pseudomonadati</taxon>
        <taxon>Pseudomonadota</taxon>
        <taxon>Alphaproteobacteria</taxon>
        <taxon>Sphingomonadales</taxon>
        <taxon>Erythrobacteraceae</taxon>
        <taxon>Altererythrobacter</taxon>
    </lineage>
</organism>
<sequence length="465" mass="49756">MARSRAVDIPSAGKLQSLRESSAQFWILAVLLLLVFAMGGGSRADIQSLQFLRPLAILAAAFGVATIKPEHFRPYWSLFAIFAAAALLVVAHLVPLPPSVWQALPGRDIISDIDEIAGLQGAWRPLSMYPEGTWNALYALSVPAAVLLLGVQLQEREHLRILKLVIGLGLVSGLIGVMQAAGQGIQFYRISSETAGLFANRNHQAALLAALFPMLAALAAVAQREGKSGRASNLLAGIAMVALVPLIIVTGSRAGLLVGAIAILCLGYMRFDSPGKRRQNRRSSLVLKLLAALAVVTLLVIATFVSSRNVAFERFSATSEEVRWPVWTTIVEFLPSYLPWGTGIGSYALVYQIHELPNLLMRQYSNQAHNDWLEVILIAGLPGAALLVAAVVAFLIGVKRSFGGRGSKSIMTRAGLVVILLLAFASVSDYPLRTPILASIFVLAAIWASGIQQKTKPAGSTSKNA</sequence>
<evidence type="ECO:0000256" key="4">
    <source>
        <dbReference type="ARBA" id="ARBA00023136"/>
    </source>
</evidence>
<evidence type="ECO:0000313" key="8">
    <source>
        <dbReference type="Proteomes" id="UP001215827"/>
    </source>
</evidence>
<protein>
    <submittedName>
        <fullName evidence="7">O-antigen ligase family protein</fullName>
    </submittedName>
</protein>
<feature type="transmembrane region" description="Helical" evidence="5">
    <location>
        <begin position="165"/>
        <end position="185"/>
    </location>
</feature>
<feature type="transmembrane region" description="Helical" evidence="5">
    <location>
        <begin position="136"/>
        <end position="153"/>
    </location>
</feature>
<evidence type="ECO:0000259" key="6">
    <source>
        <dbReference type="Pfam" id="PF04932"/>
    </source>
</evidence>
<reference evidence="7 8" key="1">
    <citation type="submission" date="2023-03" db="EMBL/GenBank/DDBJ databases">
        <title>Altererythrobacter sp. CAU 1644 isolated from sand.</title>
        <authorList>
            <person name="Kim W."/>
        </authorList>
    </citation>
    <scope>NUCLEOTIDE SEQUENCE [LARGE SCALE GENOMIC DNA]</scope>
    <source>
        <strain evidence="7 8">CAU 1644</strain>
    </source>
</reference>
<evidence type="ECO:0000256" key="2">
    <source>
        <dbReference type="ARBA" id="ARBA00022692"/>
    </source>
</evidence>
<evidence type="ECO:0000256" key="1">
    <source>
        <dbReference type="ARBA" id="ARBA00004141"/>
    </source>
</evidence>
<feature type="transmembrane region" description="Helical" evidence="5">
    <location>
        <begin position="205"/>
        <end position="222"/>
    </location>
</feature>
<feature type="transmembrane region" description="Helical" evidence="5">
    <location>
        <begin position="75"/>
        <end position="94"/>
    </location>
</feature>
<feature type="transmembrane region" description="Helical" evidence="5">
    <location>
        <begin position="234"/>
        <end position="250"/>
    </location>
</feature>
<dbReference type="GO" id="GO:0016874">
    <property type="term" value="F:ligase activity"/>
    <property type="evidence" value="ECO:0007669"/>
    <property type="project" value="UniProtKB-KW"/>
</dbReference>
<keyword evidence="8" id="KW-1185">Reference proteome</keyword>
<gene>
    <name evidence="7" type="ORF">P7228_06590</name>
</gene>
<dbReference type="PANTHER" id="PTHR37422:SF23">
    <property type="entry name" value="TEICHURONIC ACID BIOSYNTHESIS PROTEIN TUAE"/>
    <property type="match status" value="1"/>
</dbReference>
<name>A0ABY8FZH8_9SPHN</name>
<comment type="subcellular location">
    <subcellularLocation>
        <location evidence="1">Membrane</location>
        <topology evidence="1">Multi-pass membrane protein</topology>
    </subcellularLocation>
</comment>
<accession>A0ABY8FZH8</accession>
<dbReference type="EMBL" id="CP121106">
    <property type="protein sequence ID" value="WFL78726.1"/>
    <property type="molecule type" value="Genomic_DNA"/>
</dbReference>
<feature type="transmembrane region" description="Helical" evidence="5">
    <location>
        <begin position="21"/>
        <end position="39"/>
    </location>
</feature>
<dbReference type="Proteomes" id="UP001215827">
    <property type="component" value="Chromosome"/>
</dbReference>
<dbReference type="Pfam" id="PF04932">
    <property type="entry name" value="Wzy_C"/>
    <property type="match status" value="1"/>
</dbReference>
<evidence type="ECO:0000256" key="5">
    <source>
        <dbReference type="SAM" id="Phobius"/>
    </source>
</evidence>
<feature type="transmembrane region" description="Helical" evidence="5">
    <location>
        <begin position="375"/>
        <end position="398"/>
    </location>
</feature>
<keyword evidence="4 5" id="KW-0472">Membrane</keyword>
<feature type="domain" description="O-antigen ligase-related" evidence="6">
    <location>
        <begin position="239"/>
        <end position="388"/>
    </location>
</feature>
<evidence type="ECO:0000313" key="7">
    <source>
        <dbReference type="EMBL" id="WFL78726.1"/>
    </source>
</evidence>
<feature type="transmembrane region" description="Helical" evidence="5">
    <location>
        <begin position="410"/>
        <end position="428"/>
    </location>
</feature>
<evidence type="ECO:0000256" key="3">
    <source>
        <dbReference type="ARBA" id="ARBA00022989"/>
    </source>
</evidence>
<keyword evidence="7" id="KW-0436">Ligase</keyword>
<feature type="transmembrane region" description="Helical" evidence="5">
    <location>
        <begin position="285"/>
        <end position="305"/>
    </location>
</feature>
<feature type="transmembrane region" description="Helical" evidence="5">
    <location>
        <begin position="51"/>
        <end position="68"/>
    </location>
</feature>
<dbReference type="RefSeq" id="WP_278017416.1">
    <property type="nucleotide sequence ID" value="NZ_CP121106.1"/>
</dbReference>
<dbReference type="InterPro" id="IPR007016">
    <property type="entry name" value="O-antigen_ligase-rel_domated"/>
</dbReference>
<feature type="transmembrane region" description="Helical" evidence="5">
    <location>
        <begin position="256"/>
        <end position="273"/>
    </location>
</feature>
<proteinExistence type="predicted"/>